<reference evidence="2" key="1">
    <citation type="submission" date="2023-06" db="EMBL/GenBank/DDBJ databases">
        <title>Genome-scale phylogeny and comparative genomics of the fungal order Sordariales.</title>
        <authorList>
            <consortium name="Lawrence Berkeley National Laboratory"/>
            <person name="Hensen N."/>
            <person name="Bonometti L."/>
            <person name="Westerberg I."/>
            <person name="Brannstrom I.O."/>
            <person name="Guillou S."/>
            <person name="Cros-Aarteil S."/>
            <person name="Calhoun S."/>
            <person name="Haridas S."/>
            <person name="Kuo A."/>
            <person name="Mondo S."/>
            <person name="Pangilinan J."/>
            <person name="Riley R."/>
            <person name="LaButti K."/>
            <person name="Andreopoulos B."/>
            <person name="Lipzen A."/>
            <person name="Chen C."/>
            <person name="Yanf M."/>
            <person name="Daum C."/>
            <person name="Ng V."/>
            <person name="Clum A."/>
            <person name="Steindorff A."/>
            <person name="Ohm R."/>
            <person name="Martin F."/>
            <person name="Silar P."/>
            <person name="Natvig D."/>
            <person name="Lalanne C."/>
            <person name="Gautier V."/>
            <person name="Ament-velasquez S.L."/>
            <person name="Kruys A."/>
            <person name="Hutchinson M.I."/>
            <person name="Powell A.J."/>
            <person name="Barry K."/>
            <person name="Miller A.N."/>
            <person name="Grigoriev I.V."/>
            <person name="Debuchy R."/>
            <person name="Gladieux P."/>
            <person name="Thoren M.H."/>
            <person name="Johannesson H."/>
        </authorList>
    </citation>
    <scope>NUCLEOTIDE SEQUENCE</scope>
    <source>
        <strain evidence="2">SMH3391-2</strain>
    </source>
</reference>
<evidence type="ECO:0000313" key="2">
    <source>
        <dbReference type="EMBL" id="KAK0624742.1"/>
    </source>
</evidence>
<evidence type="ECO:0000313" key="3">
    <source>
        <dbReference type="Proteomes" id="UP001174934"/>
    </source>
</evidence>
<keyword evidence="3" id="KW-1185">Reference proteome</keyword>
<name>A0AA40C4G2_9PEZI</name>
<feature type="region of interest" description="Disordered" evidence="1">
    <location>
        <begin position="1"/>
        <end position="23"/>
    </location>
</feature>
<comment type="caution">
    <text evidence="2">The sequence shown here is derived from an EMBL/GenBank/DDBJ whole genome shotgun (WGS) entry which is preliminary data.</text>
</comment>
<evidence type="ECO:0000256" key="1">
    <source>
        <dbReference type="SAM" id="MobiDB-lite"/>
    </source>
</evidence>
<sequence>MLGPNAHASFNTPIPPLGSREHRNKNDLTEAKRKSGSVWRCNQICVQTRVAQATQHASSEFACINPQSAQKDEKIIPHHRPPPTTHHPLPKHWAGAPAWNFRAWGTDDRQSGISQKQATSMCDGRPWELARVYRMEAQLSVPSRQQLKTAASIVL</sequence>
<dbReference type="AlphaFoldDB" id="A0AA40C4G2"/>
<gene>
    <name evidence="2" type="ORF">B0T17DRAFT_507788</name>
</gene>
<dbReference type="EMBL" id="JAULSR010000003">
    <property type="protein sequence ID" value="KAK0624742.1"/>
    <property type="molecule type" value="Genomic_DNA"/>
</dbReference>
<organism evidence="2 3">
    <name type="scientific">Bombardia bombarda</name>
    <dbReference type="NCBI Taxonomy" id="252184"/>
    <lineage>
        <taxon>Eukaryota</taxon>
        <taxon>Fungi</taxon>
        <taxon>Dikarya</taxon>
        <taxon>Ascomycota</taxon>
        <taxon>Pezizomycotina</taxon>
        <taxon>Sordariomycetes</taxon>
        <taxon>Sordariomycetidae</taxon>
        <taxon>Sordariales</taxon>
        <taxon>Lasiosphaeriaceae</taxon>
        <taxon>Bombardia</taxon>
    </lineage>
</organism>
<protein>
    <submittedName>
        <fullName evidence="2">Uncharacterized protein</fullName>
    </submittedName>
</protein>
<dbReference type="Proteomes" id="UP001174934">
    <property type="component" value="Unassembled WGS sequence"/>
</dbReference>
<proteinExistence type="predicted"/>
<accession>A0AA40C4G2</accession>